<keyword evidence="2" id="KW-0391">Immunity</keyword>
<dbReference type="InterPro" id="IPR051287">
    <property type="entry name" value="TCR_variable_region"/>
</dbReference>
<name>V8NA81_OPHHA</name>
<proteinExistence type="predicted"/>
<dbReference type="OrthoDB" id="8947657at2759"/>
<organism evidence="4 5">
    <name type="scientific">Ophiophagus hannah</name>
    <name type="common">King cobra</name>
    <name type="synonym">Naja hannah</name>
    <dbReference type="NCBI Taxonomy" id="8665"/>
    <lineage>
        <taxon>Eukaryota</taxon>
        <taxon>Metazoa</taxon>
        <taxon>Chordata</taxon>
        <taxon>Craniata</taxon>
        <taxon>Vertebrata</taxon>
        <taxon>Euteleostomi</taxon>
        <taxon>Lepidosauria</taxon>
        <taxon>Squamata</taxon>
        <taxon>Bifurcata</taxon>
        <taxon>Unidentata</taxon>
        <taxon>Episquamata</taxon>
        <taxon>Toxicofera</taxon>
        <taxon>Serpentes</taxon>
        <taxon>Colubroidea</taxon>
        <taxon>Elapidae</taxon>
        <taxon>Elapinae</taxon>
        <taxon>Ophiophagus</taxon>
    </lineage>
</organism>
<protein>
    <recommendedName>
        <fullName evidence="6">Ig-like domain-containing protein</fullName>
    </recommendedName>
</protein>
<feature type="non-terminal residue" evidence="4">
    <location>
        <position position="1"/>
    </location>
</feature>
<dbReference type="SUPFAM" id="SSF48726">
    <property type="entry name" value="Immunoglobulin"/>
    <property type="match status" value="2"/>
</dbReference>
<dbReference type="PANTHER" id="PTHR19367:SF18">
    <property type="entry name" value="T CELL RECEPTOR ALPHA VARIABLE 16"/>
    <property type="match status" value="1"/>
</dbReference>
<keyword evidence="5" id="KW-1185">Reference proteome</keyword>
<evidence type="ECO:0000256" key="2">
    <source>
        <dbReference type="ARBA" id="ARBA00023130"/>
    </source>
</evidence>
<keyword evidence="3" id="KW-0393">Immunoglobulin domain</keyword>
<gene>
    <name evidence="4" type="ORF">L345_15298</name>
</gene>
<evidence type="ECO:0000256" key="3">
    <source>
        <dbReference type="ARBA" id="ARBA00023319"/>
    </source>
</evidence>
<keyword evidence="2" id="KW-1064">Adaptive immunity</keyword>
<dbReference type="Gene3D" id="2.60.40.10">
    <property type="entry name" value="Immunoglobulins"/>
    <property type="match status" value="1"/>
</dbReference>
<evidence type="ECO:0000313" key="5">
    <source>
        <dbReference type="Proteomes" id="UP000018936"/>
    </source>
</evidence>
<dbReference type="EMBL" id="AZIM01006032">
    <property type="protein sequence ID" value="ETE58975.1"/>
    <property type="molecule type" value="Genomic_DNA"/>
</dbReference>
<dbReference type="InterPro" id="IPR013783">
    <property type="entry name" value="Ig-like_fold"/>
</dbReference>
<dbReference type="InterPro" id="IPR036179">
    <property type="entry name" value="Ig-like_dom_sf"/>
</dbReference>
<reference evidence="4 5" key="1">
    <citation type="journal article" date="2013" name="Proc. Natl. Acad. Sci. U.S.A.">
        <title>The king cobra genome reveals dynamic gene evolution and adaptation in the snake venom system.</title>
        <authorList>
            <person name="Vonk F.J."/>
            <person name="Casewell N.R."/>
            <person name="Henkel C.V."/>
            <person name="Heimberg A.M."/>
            <person name="Jansen H.J."/>
            <person name="McCleary R.J."/>
            <person name="Kerkkamp H.M."/>
            <person name="Vos R.A."/>
            <person name="Guerreiro I."/>
            <person name="Calvete J.J."/>
            <person name="Wuster W."/>
            <person name="Woods A.E."/>
            <person name="Logan J.M."/>
            <person name="Harrison R.A."/>
            <person name="Castoe T.A."/>
            <person name="de Koning A.P."/>
            <person name="Pollock D.D."/>
            <person name="Yandell M."/>
            <person name="Calderon D."/>
            <person name="Renjifo C."/>
            <person name="Currier R.B."/>
            <person name="Salgado D."/>
            <person name="Pla D."/>
            <person name="Sanz L."/>
            <person name="Hyder A.S."/>
            <person name="Ribeiro J.M."/>
            <person name="Arntzen J.W."/>
            <person name="van den Thillart G.E."/>
            <person name="Boetzer M."/>
            <person name="Pirovano W."/>
            <person name="Dirks R.P."/>
            <person name="Spaink H.P."/>
            <person name="Duboule D."/>
            <person name="McGlinn E."/>
            <person name="Kini R.M."/>
            <person name="Richardson M.K."/>
        </authorList>
    </citation>
    <scope>NUCLEOTIDE SEQUENCE</scope>
    <source>
        <tissue evidence="4">Blood</tissue>
    </source>
</reference>
<dbReference type="GO" id="GO:0002250">
    <property type="term" value="P:adaptive immune response"/>
    <property type="evidence" value="ECO:0007669"/>
    <property type="project" value="UniProtKB-KW"/>
</dbReference>
<dbReference type="PANTHER" id="PTHR19367">
    <property type="entry name" value="T-CELL RECEPTOR ALPHA CHAIN V REGION"/>
    <property type="match status" value="1"/>
</dbReference>
<evidence type="ECO:0000256" key="1">
    <source>
        <dbReference type="ARBA" id="ARBA00022729"/>
    </source>
</evidence>
<comment type="caution">
    <text evidence="4">The sequence shown here is derived from an EMBL/GenBank/DDBJ whole genome shotgun (WGS) entry which is preliminary data.</text>
</comment>
<keyword evidence="1" id="KW-0732">Signal</keyword>
<evidence type="ECO:0000313" key="4">
    <source>
        <dbReference type="EMBL" id="ETE58975.1"/>
    </source>
</evidence>
<sequence length="248" mass="27870">MEQTKWRRTSEDTELSLCDMIRHGCGRLTQVDYVTCFYTAFLLICMPRRGHPDTHIGDEKTEPDLSSLHRCGATTRSLTVNSLDGFLEIGGKLSPGNDKNGRGGTGQSVDQISGIVIVTEGQSLFLRCAYEAQFSGMKFPFWYIQHPGGSTGQLVKQASGILFVSERQLLSLYCSYETEFISSSYTYWYIQHPGQPLKLLLTEKDNEVQGFYATLHEGKRNGTFNLEKDVSQLKDSAVCFCAIRDTMR</sequence>
<dbReference type="AlphaFoldDB" id="V8NA81"/>
<accession>V8NA81</accession>
<evidence type="ECO:0008006" key="6">
    <source>
        <dbReference type="Google" id="ProtNLM"/>
    </source>
</evidence>
<dbReference type="Proteomes" id="UP000018936">
    <property type="component" value="Unassembled WGS sequence"/>
</dbReference>